<feature type="chain" id="PRO_5026299107" description="Outer membrane protein beta-barrel domain-containing protein" evidence="2">
    <location>
        <begin position="26"/>
        <end position="474"/>
    </location>
</feature>
<protein>
    <recommendedName>
        <fullName evidence="5">Outer membrane protein beta-barrel domain-containing protein</fullName>
    </recommendedName>
</protein>
<gene>
    <name evidence="3" type="ORF">HCG48_05325</name>
</gene>
<reference evidence="3 4" key="1">
    <citation type="submission" date="2020-04" db="EMBL/GenBank/DDBJ databases">
        <authorList>
            <person name="Basu S."/>
            <person name="Maruthanayagam V."/>
            <person name="Chakraborty S."/>
            <person name="Pramanik A."/>
            <person name="Mukherjee J."/>
            <person name="Brink B."/>
        </authorList>
    </citation>
    <scope>NUCLEOTIDE SEQUENCE [LARGE SCALE GENOMIC DNA]</scope>
    <source>
        <strain evidence="3 4">AP17</strain>
    </source>
</reference>
<accession>A0A6H1TVU6</accession>
<feature type="compositionally biased region" description="Polar residues" evidence="1">
    <location>
        <begin position="24"/>
        <end position="33"/>
    </location>
</feature>
<sequence>MRVSKTAILTLAVLIAQGFLSKASAENNPSFSPESRHNTSESSRQEVTEAPVPVVSIAPAQSFAVEPNWSHSPRSAPDPPAAANDTASVAVASESPLPPDDLVSAEDPATEIRSRPSARRIAPLSDRYRQGNEGDSQKIVAQATTNPLPVAEVVPPDDRMRSGPSSAYRMRSEPSSVSRGGSRTAPTPSVSPFTRESGPRVTYIDNPQPAPAKQLQQSPTANVVPSDAEVDNVQQRLRSVEVIPVERDFYRGSPSITIVNPQAFGADDFTGFVNATFQTDTRYGNDSDLDGAIGVGIGLGDATEAVGVEISYALASLGTNRDFGTGGFNVKVHRRLPEDFAIAVGWNGALNLGDEHDFKNSFYAVGSKIFRLREDISLPLSRLALSAGVGNGQFRTEDDVDDDRDTVGVFGSAALRVAEPVSLIVEWTGQDLAIGASLVPLKNVPFVITPAVRDITGAGDGARFVLGTGFSFKF</sequence>
<feature type="compositionally biased region" description="Polar residues" evidence="1">
    <location>
        <begin position="173"/>
        <end position="194"/>
    </location>
</feature>
<feature type="compositionally biased region" description="Low complexity" evidence="1">
    <location>
        <begin position="70"/>
        <end position="93"/>
    </location>
</feature>
<evidence type="ECO:0000256" key="2">
    <source>
        <dbReference type="SAM" id="SignalP"/>
    </source>
</evidence>
<keyword evidence="4" id="KW-1185">Reference proteome</keyword>
<feature type="compositionally biased region" description="Basic and acidic residues" evidence="1">
    <location>
        <begin position="126"/>
        <end position="136"/>
    </location>
</feature>
<keyword evidence="2" id="KW-0732">Signal</keyword>
<feature type="region of interest" description="Disordered" evidence="1">
    <location>
        <begin position="65"/>
        <end position="223"/>
    </location>
</feature>
<dbReference type="RefSeq" id="WP_168568217.1">
    <property type="nucleotide sequence ID" value="NZ_CP051167.1"/>
</dbReference>
<evidence type="ECO:0000256" key="1">
    <source>
        <dbReference type="SAM" id="MobiDB-lite"/>
    </source>
</evidence>
<proteinExistence type="predicted"/>
<feature type="compositionally biased region" description="Polar residues" evidence="1">
    <location>
        <begin position="214"/>
        <end position="223"/>
    </location>
</feature>
<dbReference type="EMBL" id="CP051167">
    <property type="protein sequence ID" value="QIZ70060.1"/>
    <property type="molecule type" value="Genomic_DNA"/>
</dbReference>
<dbReference type="Proteomes" id="UP000500857">
    <property type="component" value="Chromosome"/>
</dbReference>
<feature type="region of interest" description="Disordered" evidence="1">
    <location>
        <begin position="24"/>
        <end position="53"/>
    </location>
</feature>
<evidence type="ECO:0000313" key="4">
    <source>
        <dbReference type="Proteomes" id="UP000500857"/>
    </source>
</evidence>
<evidence type="ECO:0000313" key="3">
    <source>
        <dbReference type="EMBL" id="QIZ70060.1"/>
    </source>
</evidence>
<feature type="compositionally biased region" description="Basic and acidic residues" evidence="1">
    <location>
        <begin position="34"/>
        <end position="47"/>
    </location>
</feature>
<dbReference type="AlphaFoldDB" id="A0A6H1TVU6"/>
<organism evidence="3 4">
    <name type="scientific">Oxynema aestuarii AP17</name>
    <dbReference type="NCBI Taxonomy" id="2064643"/>
    <lineage>
        <taxon>Bacteria</taxon>
        <taxon>Bacillati</taxon>
        <taxon>Cyanobacteriota</taxon>
        <taxon>Cyanophyceae</taxon>
        <taxon>Oscillatoriophycideae</taxon>
        <taxon>Oscillatoriales</taxon>
        <taxon>Oscillatoriaceae</taxon>
        <taxon>Oxynema</taxon>
        <taxon>Oxynema aestuarii</taxon>
    </lineage>
</organism>
<dbReference type="KEGG" id="oxy:HCG48_05325"/>
<feature type="signal peptide" evidence="2">
    <location>
        <begin position="1"/>
        <end position="25"/>
    </location>
</feature>
<evidence type="ECO:0008006" key="5">
    <source>
        <dbReference type="Google" id="ProtNLM"/>
    </source>
</evidence>
<name>A0A6H1TVU6_9CYAN</name>